<dbReference type="EMBL" id="JALNTZ010000001">
    <property type="protein sequence ID" value="KAJ3666180.1"/>
    <property type="molecule type" value="Genomic_DNA"/>
</dbReference>
<reference evidence="1" key="1">
    <citation type="journal article" date="2023" name="G3 (Bethesda)">
        <title>Whole genome assemblies of Zophobas morio and Tenebrio molitor.</title>
        <authorList>
            <person name="Kaur S."/>
            <person name="Stinson S.A."/>
            <person name="diCenzo G.C."/>
        </authorList>
    </citation>
    <scope>NUCLEOTIDE SEQUENCE</scope>
    <source>
        <strain evidence="1">QUZm001</strain>
    </source>
</reference>
<name>A0AA38IZG0_9CUCU</name>
<evidence type="ECO:0008006" key="3">
    <source>
        <dbReference type="Google" id="ProtNLM"/>
    </source>
</evidence>
<comment type="caution">
    <text evidence="1">The sequence shown here is derived from an EMBL/GenBank/DDBJ whole genome shotgun (WGS) entry which is preliminary data.</text>
</comment>
<protein>
    <recommendedName>
        <fullName evidence="3">MULE transposase domain-containing protein</fullName>
    </recommendedName>
</protein>
<keyword evidence="2" id="KW-1185">Reference proteome</keyword>
<accession>A0AA38IZG0</accession>
<evidence type="ECO:0000313" key="1">
    <source>
        <dbReference type="EMBL" id="KAJ3666180.1"/>
    </source>
</evidence>
<proteinExistence type="predicted"/>
<gene>
    <name evidence="1" type="ORF">Zmor_001633</name>
</gene>
<evidence type="ECO:0000313" key="2">
    <source>
        <dbReference type="Proteomes" id="UP001168821"/>
    </source>
</evidence>
<sequence length="213" mass="25766">MLCIITRETQQSWKSRRLLFSSATNHGCYFHFRQCMRRQLQTGGQQARYDGDRDFQSFVKTIMTIALVLVEHVFKTFEIVCATADIPEEAQSIITYFENTWVGRRMPRKNPKFKHILWNFFDSIIEHYPNTNNFVEAWHRTLHNQFHAKKTSMWKFLERLLRKQSLTEFWFNQCNAGNQEPQRKKYKDKNKRLQVIVDFERKMKIKKSFLLTI</sequence>
<organism evidence="1 2">
    <name type="scientific">Zophobas morio</name>
    <dbReference type="NCBI Taxonomy" id="2755281"/>
    <lineage>
        <taxon>Eukaryota</taxon>
        <taxon>Metazoa</taxon>
        <taxon>Ecdysozoa</taxon>
        <taxon>Arthropoda</taxon>
        <taxon>Hexapoda</taxon>
        <taxon>Insecta</taxon>
        <taxon>Pterygota</taxon>
        <taxon>Neoptera</taxon>
        <taxon>Endopterygota</taxon>
        <taxon>Coleoptera</taxon>
        <taxon>Polyphaga</taxon>
        <taxon>Cucujiformia</taxon>
        <taxon>Tenebrionidae</taxon>
        <taxon>Zophobas</taxon>
    </lineage>
</organism>
<dbReference type="Proteomes" id="UP001168821">
    <property type="component" value="Unassembled WGS sequence"/>
</dbReference>
<dbReference type="AlphaFoldDB" id="A0AA38IZG0"/>